<dbReference type="GO" id="GO:0003964">
    <property type="term" value="F:RNA-directed DNA polymerase activity"/>
    <property type="evidence" value="ECO:0007669"/>
    <property type="project" value="UniProtKB-KW"/>
</dbReference>
<keyword evidence="1" id="KW-0808">Transferase</keyword>
<accession>A0ABS8XV06</accession>
<organism evidence="1 2">
    <name type="scientific">Pelomonas cellulosilytica</name>
    <dbReference type="NCBI Taxonomy" id="2906762"/>
    <lineage>
        <taxon>Bacteria</taxon>
        <taxon>Pseudomonadati</taxon>
        <taxon>Pseudomonadota</taxon>
        <taxon>Betaproteobacteria</taxon>
        <taxon>Burkholderiales</taxon>
        <taxon>Sphaerotilaceae</taxon>
        <taxon>Roseateles</taxon>
    </lineage>
</organism>
<comment type="caution">
    <text evidence="1">The sequence shown here is derived from an EMBL/GenBank/DDBJ whole genome shotgun (WGS) entry which is preliminary data.</text>
</comment>
<reference evidence="1 2" key="1">
    <citation type="submission" date="2021-12" db="EMBL/GenBank/DDBJ databases">
        <title>Genome seq of P8.</title>
        <authorList>
            <person name="Seo T."/>
        </authorList>
    </citation>
    <scope>NUCLEOTIDE SEQUENCE [LARGE SCALE GENOMIC DNA]</scope>
    <source>
        <strain evidence="1 2">P8</strain>
    </source>
</reference>
<evidence type="ECO:0000313" key="2">
    <source>
        <dbReference type="Proteomes" id="UP001200741"/>
    </source>
</evidence>
<evidence type="ECO:0000313" key="1">
    <source>
        <dbReference type="EMBL" id="MCE4555048.1"/>
    </source>
</evidence>
<sequence length="106" mass="12202">MAGACALATSAAQADVSSLQGRFTTDDAQGYYAYHAVPTNIRSLAQFRFRVAVAWRRVLGRRSQKSHVNWKRMTRIADEWLPQPRILHPWPEKRFAVKHPRWEPSA</sequence>
<gene>
    <name evidence="1" type="ORF">LXT13_11510</name>
</gene>
<keyword evidence="1" id="KW-0695">RNA-directed DNA polymerase</keyword>
<dbReference type="RefSeq" id="WP_233372070.1">
    <property type="nucleotide sequence ID" value="NZ_JAJTWU010000004.1"/>
</dbReference>
<protein>
    <submittedName>
        <fullName evidence="1">Reverse transcriptase</fullName>
    </submittedName>
</protein>
<proteinExistence type="predicted"/>
<keyword evidence="1" id="KW-0548">Nucleotidyltransferase</keyword>
<name>A0ABS8XV06_9BURK</name>
<keyword evidence="2" id="KW-1185">Reference proteome</keyword>
<dbReference type="EMBL" id="JAJTWU010000004">
    <property type="protein sequence ID" value="MCE4555048.1"/>
    <property type="molecule type" value="Genomic_DNA"/>
</dbReference>
<dbReference type="Proteomes" id="UP001200741">
    <property type="component" value="Unassembled WGS sequence"/>
</dbReference>